<keyword evidence="2" id="KW-0805">Transcription regulation</keyword>
<evidence type="ECO:0000313" key="6">
    <source>
        <dbReference type="EMBL" id="KAA9160064.1"/>
    </source>
</evidence>
<dbReference type="GO" id="GO:0003677">
    <property type="term" value="F:DNA binding"/>
    <property type="evidence" value="ECO:0007669"/>
    <property type="project" value="UniProtKB-KW"/>
</dbReference>
<proteinExistence type="inferred from homology"/>
<dbReference type="PANTHER" id="PTHR30419:SF8">
    <property type="entry name" value="NITROGEN ASSIMILATION TRANSCRIPTIONAL ACTIVATOR-RELATED"/>
    <property type="match status" value="1"/>
</dbReference>
<dbReference type="CDD" id="cd05466">
    <property type="entry name" value="PBP2_LTTR_substrate"/>
    <property type="match status" value="1"/>
</dbReference>
<dbReference type="Pfam" id="PF00126">
    <property type="entry name" value="HTH_1"/>
    <property type="match status" value="1"/>
</dbReference>
<keyword evidence="7" id="KW-1185">Reference proteome</keyword>
<evidence type="ECO:0000256" key="3">
    <source>
        <dbReference type="ARBA" id="ARBA00023125"/>
    </source>
</evidence>
<dbReference type="SUPFAM" id="SSF53850">
    <property type="entry name" value="Periplasmic binding protein-like II"/>
    <property type="match status" value="1"/>
</dbReference>
<dbReference type="InterPro" id="IPR000847">
    <property type="entry name" value="LysR_HTH_N"/>
</dbReference>
<evidence type="ECO:0000313" key="7">
    <source>
        <dbReference type="Proteomes" id="UP000319769"/>
    </source>
</evidence>
<dbReference type="Proteomes" id="UP000319769">
    <property type="component" value="Unassembled WGS sequence"/>
</dbReference>
<dbReference type="GO" id="GO:0005829">
    <property type="term" value="C:cytosol"/>
    <property type="evidence" value="ECO:0007669"/>
    <property type="project" value="TreeGrafter"/>
</dbReference>
<protein>
    <submittedName>
        <fullName evidence="6">LysR family transcriptional regulator</fullName>
    </submittedName>
</protein>
<dbReference type="PANTHER" id="PTHR30419">
    <property type="entry name" value="HTH-TYPE TRANSCRIPTIONAL REGULATOR YBHD"/>
    <property type="match status" value="1"/>
</dbReference>
<dbReference type="PRINTS" id="PR00039">
    <property type="entry name" value="HTHLYSR"/>
</dbReference>
<dbReference type="InterPro" id="IPR005119">
    <property type="entry name" value="LysR_subst-bd"/>
</dbReference>
<dbReference type="AlphaFoldDB" id="A0A5N0V2L8"/>
<dbReference type="PROSITE" id="PS50931">
    <property type="entry name" value="HTH_LYSR"/>
    <property type="match status" value="1"/>
</dbReference>
<evidence type="ECO:0000259" key="5">
    <source>
        <dbReference type="PROSITE" id="PS50931"/>
    </source>
</evidence>
<sequence length="303" mass="32575">MQVEWLRAFLTVVDRGGFTPAAAHLYRSQGRVSSYIAALERELGVAVFDRDHRPVRLTPAGAAFEPHARSVLEELEAGRNAMASVQGLVRGDVTLATYPSAGASFVPDVLARFSHDYPGVRVELLEHAIHGIDEALVHGRALLAVRPMLPPPRSSRGFEHESLWREPMCLVVPGDHRLAGAAEAAVGDLAHEQLVVSGQHLHYDTEAFRLLIKEGVEPRVRYVSDQPQILVGLVRAGLGLGFTNQLALATVRTEGVSVIPVAPRLYREVGVFWAPGLGGSPAASALLDTLLATPVPAATVALR</sequence>
<comment type="similarity">
    <text evidence="1">Belongs to the LysR transcriptional regulatory family.</text>
</comment>
<evidence type="ECO:0000256" key="1">
    <source>
        <dbReference type="ARBA" id="ARBA00009437"/>
    </source>
</evidence>
<gene>
    <name evidence="6" type="ORF">FPZ12_018405</name>
</gene>
<comment type="caution">
    <text evidence="6">The sequence shown here is derived from an EMBL/GenBank/DDBJ whole genome shotgun (WGS) entry which is preliminary data.</text>
</comment>
<feature type="domain" description="HTH lysR-type" evidence="5">
    <location>
        <begin position="1"/>
        <end position="58"/>
    </location>
</feature>
<organism evidence="6 7">
    <name type="scientific">Amycolatopsis acidicola</name>
    <dbReference type="NCBI Taxonomy" id="2596893"/>
    <lineage>
        <taxon>Bacteria</taxon>
        <taxon>Bacillati</taxon>
        <taxon>Actinomycetota</taxon>
        <taxon>Actinomycetes</taxon>
        <taxon>Pseudonocardiales</taxon>
        <taxon>Pseudonocardiaceae</taxon>
        <taxon>Amycolatopsis</taxon>
    </lineage>
</organism>
<keyword evidence="4" id="KW-0804">Transcription</keyword>
<dbReference type="FunFam" id="1.10.10.10:FF:000001">
    <property type="entry name" value="LysR family transcriptional regulator"/>
    <property type="match status" value="1"/>
</dbReference>
<keyword evidence="3" id="KW-0238">DNA-binding</keyword>
<evidence type="ECO:0000256" key="4">
    <source>
        <dbReference type="ARBA" id="ARBA00023163"/>
    </source>
</evidence>
<evidence type="ECO:0000256" key="2">
    <source>
        <dbReference type="ARBA" id="ARBA00023015"/>
    </source>
</evidence>
<dbReference type="Gene3D" id="3.40.190.10">
    <property type="entry name" value="Periplasmic binding protein-like II"/>
    <property type="match status" value="2"/>
</dbReference>
<dbReference type="RefSeq" id="WP_144751740.1">
    <property type="nucleotide sequence ID" value="NZ_VMNW02000025.1"/>
</dbReference>
<dbReference type="Gene3D" id="1.10.10.10">
    <property type="entry name" value="Winged helix-like DNA-binding domain superfamily/Winged helix DNA-binding domain"/>
    <property type="match status" value="1"/>
</dbReference>
<dbReference type="SUPFAM" id="SSF46785">
    <property type="entry name" value="Winged helix' DNA-binding domain"/>
    <property type="match status" value="1"/>
</dbReference>
<dbReference type="EMBL" id="VMNW02000025">
    <property type="protein sequence ID" value="KAA9160064.1"/>
    <property type="molecule type" value="Genomic_DNA"/>
</dbReference>
<dbReference type="OrthoDB" id="3636008at2"/>
<reference evidence="6" key="1">
    <citation type="submission" date="2019-09" db="EMBL/GenBank/DDBJ databases">
        <authorList>
            <person name="Teo W.F.A."/>
            <person name="Duangmal K."/>
        </authorList>
    </citation>
    <scope>NUCLEOTIDE SEQUENCE [LARGE SCALE GENOMIC DNA]</scope>
    <source>
        <strain evidence="6">K81G1</strain>
    </source>
</reference>
<accession>A0A5N0V2L8</accession>
<dbReference type="InterPro" id="IPR036388">
    <property type="entry name" value="WH-like_DNA-bd_sf"/>
</dbReference>
<dbReference type="Pfam" id="PF03466">
    <property type="entry name" value="LysR_substrate"/>
    <property type="match status" value="1"/>
</dbReference>
<dbReference type="InterPro" id="IPR036390">
    <property type="entry name" value="WH_DNA-bd_sf"/>
</dbReference>
<name>A0A5N0V2L8_9PSEU</name>
<dbReference type="InterPro" id="IPR050950">
    <property type="entry name" value="HTH-type_LysR_regulators"/>
</dbReference>
<dbReference type="GO" id="GO:0003700">
    <property type="term" value="F:DNA-binding transcription factor activity"/>
    <property type="evidence" value="ECO:0007669"/>
    <property type="project" value="InterPro"/>
</dbReference>